<evidence type="ECO:0000313" key="3">
    <source>
        <dbReference type="Proteomes" id="UP000235965"/>
    </source>
</evidence>
<dbReference type="EMBL" id="NEVH01027057">
    <property type="protein sequence ID" value="PNF14134.1"/>
    <property type="molecule type" value="Genomic_DNA"/>
</dbReference>
<reference evidence="2 3" key="1">
    <citation type="submission" date="2017-12" db="EMBL/GenBank/DDBJ databases">
        <title>Hemimetabolous genomes reveal molecular basis of termite eusociality.</title>
        <authorList>
            <person name="Harrison M.C."/>
            <person name="Jongepier E."/>
            <person name="Robertson H.M."/>
            <person name="Arning N."/>
            <person name="Bitard-Feildel T."/>
            <person name="Chao H."/>
            <person name="Childers C.P."/>
            <person name="Dinh H."/>
            <person name="Doddapaneni H."/>
            <person name="Dugan S."/>
            <person name="Gowin J."/>
            <person name="Greiner C."/>
            <person name="Han Y."/>
            <person name="Hu H."/>
            <person name="Hughes D.S.T."/>
            <person name="Huylmans A.-K."/>
            <person name="Kemena C."/>
            <person name="Kremer L.P.M."/>
            <person name="Lee S.L."/>
            <person name="Lopez-Ezquerra A."/>
            <person name="Mallet L."/>
            <person name="Monroy-Kuhn J.M."/>
            <person name="Moser A."/>
            <person name="Murali S.C."/>
            <person name="Muzny D.M."/>
            <person name="Otani S."/>
            <person name="Piulachs M.-D."/>
            <person name="Poelchau M."/>
            <person name="Qu J."/>
            <person name="Schaub F."/>
            <person name="Wada-Katsumata A."/>
            <person name="Worley K.C."/>
            <person name="Xie Q."/>
            <person name="Ylla G."/>
            <person name="Poulsen M."/>
            <person name="Gibbs R.A."/>
            <person name="Schal C."/>
            <person name="Richards S."/>
            <person name="Belles X."/>
            <person name="Korb J."/>
            <person name="Bornberg-Bauer E."/>
        </authorList>
    </citation>
    <scope>NUCLEOTIDE SEQUENCE [LARGE SCALE GENOMIC DNA]</scope>
    <source>
        <tissue evidence="2">Whole body</tissue>
    </source>
</reference>
<comment type="caution">
    <text evidence="2">The sequence shown here is derived from an EMBL/GenBank/DDBJ whole genome shotgun (WGS) entry which is preliminary data.</text>
</comment>
<name>A0A2J7PCT3_9NEOP</name>
<dbReference type="InParanoid" id="A0A2J7PCT3"/>
<dbReference type="OrthoDB" id="10252832at2759"/>
<evidence type="ECO:0000313" key="2">
    <source>
        <dbReference type="EMBL" id="PNF14134.1"/>
    </source>
</evidence>
<dbReference type="AlphaFoldDB" id="A0A2J7PCT3"/>
<accession>A0A2J7PCT3</accession>
<proteinExistence type="predicted"/>
<sequence>MENDIFDFSERDGVTPNPISPGFTPYPSGDHPESGRKWYRKAAHSTAARYE</sequence>
<evidence type="ECO:0000256" key="1">
    <source>
        <dbReference type="SAM" id="MobiDB-lite"/>
    </source>
</evidence>
<gene>
    <name evidence="2" type="ORF">B7P43_G01056</name>
</gene>
<feature type="region of interest" description="Disordered" evidence="1">
    <location>
        <begin position="1"/>
        <end position="51"/>
    </location>
</feature>
<protein>
    <submittedName>
        <fullName evidence="2">Uncharacterized protein</fullName>
    </submittedName>
</protein>
<dbReference type="Proteomes" id="UP000235965">
    <property type="component" value="Unassembled WGS sequence"/>
</dbReference>
<keyword evidence="3" id="KW-1185">Reference proteome</keyword>
<organism evidence="2 3">
    <name type="scientific">Cryptotermes secundus</name>
    <dbReference type="NCBI Taxonomy" id="105785"/>
    <lineage>
        <taxon>Eukaryota</taxon>
        <taxon>Metazoa</taxon>
        <taxon>Ecdysozoa</taxon>
        <taxon>Arthropoda</taxon>
        <taxon>Hexapoda</taxon>
        <taxon>Insecta</taxon>
        <taxon>Pterygota</taxon>
        <taxon>Neoptera</taxon>
        <taxon>Polyneoptera</taxon>
        <taxon>Dictyoptera</taxon>
        <taxon>Blattodea</taxon>
        <taxon>Blattoidea</taxon>
        <taxon>Termitoidae</taxon>
        <taxon>Kalotermitidae</taxon>
        <taxon>Cryptotermitinae</taxon>
        <taxon>Cryptotermes</taxon>
    </lineage>
</organism>